<feature type="compositionally biased region" description="Basic and acidic residues" evidence="1">
    <location>
        <begin position="19"/>
        <end position="35"/>
    </location>
</feature>
<evidence type="ECO:0000313" key="2">
    <source>
        <dbReference type="EMBL" id="CAE8665154.1"/>
    </source>
</evidence>
<dbReference type="Proteomes" id="UP000626109">
    <property type="component" value="Unassembled WGS sequence"/>
</dbReference>
<feature type="compositionally biased region" description="Basic and acidic residues" evidence="1">
    <location>
        <begin position="121"/>
        <end position="135"/>
    </location>
</feature>
<protein>
    <submittedName>
        <fullName evidence="2">Uncharacterized protein</fullName>
    </submittedName>
</protein>
<evidence type="ECO:0000313" key="3">
    <source>
        <dbReference type="Proteomes" id="UP000626109"/>
    </source>
</evidence>
<organism evidence="2 3">
    <name type="scientific">Polarella glacialis</name>
    <name type="common">Dinoflagellate</name>
    <dbReference type="NCBI Taxonomy" id="89957"/>
    <lineage>
        <taxon>Eukaryota</taxon>
        <taxon>Sar</taxon>
        <taxon>Alveolata</taxon>
        <taxon>Dinophyceae</taxon>
        <taxon>Suessiales</taxon>
        <taxon>Suessiaceae</taxon>
        <taxon>Polarella</taxon>
    </lineage>
</organism>
<reference evidence="2" key="1">
    <citation type="submission" date="2021-02" db="EMBL/GenBank/DDBJ databases">
        <authorList>
            <person name="Dougan E. K."/>
            <person name="Rhodes N."/>
            <person name="Thang M."/>
            <person name="Chan C."/>
        </authorList>
    </citation>
    <scope>NUCLEOTIDE SEQUENCE</scope>
</reference>
<feature type="non-terminal residue" evidence="2">
    <location>
        <position position="1"/>
    </location>
</feature>
<sequence>MAAQFSEGWSGTPMWQLAQEREENQKKEQERRKAQAGDVLEIGQEGEFFHSVLVVSRLVENNFRDTKVRGPRRKIRAEAVKDGLELRAACRGALEDSREEAVQKQRKALLARTWRPEELPRNDLSVEEKVEEPLRKRLAAKPRGSGWQRVGDK</sequence>
<comment type="caution">
    <text evidence="2">The sequence shown here is derived from an EMBL/GenBank/DDBJ whole genome shotgun (WGS) entry which is preliminary data.</text>
</comment>
<gene>
    <name evidence="2" type="ORF">PGLA2088_LOCUS15831</name>
</gene>
<dbReference type="AlphaFoldDB" id="A0A813J5N2"/>
<proteinExistence type="predicted"/>
<feature type="region of interest" description="Disordered" evidence="1">
    <location>
        <begin position="121"/>
        <end position="153"/>
    </location>
</feature>
<accession>A0A813J5N2</accession>
<evidence type="ECO:0000256" key="1">
    <source>
        <dbReference type="SAM" id="MobiDB-lite"/>
    </source>
</evidence>
<dbReference type="EMBL" id="CAJNNW010019779">
    <property type="protein sequence ID" value="CAE8665154.1"/>
    <property type="molecule type" value="Genomic_DNA"/>
</dbReference>
<feature type="region of interest" description="Disordered" evidence="1">
    <location>
        <begin position="1"/>
        <end position="37"/>
    </location>
</feature>
<name>A0A813J5N2_POLGL</name>